<name>A0AC60PU17_IXOPE</name>
<protein>
    <submittedName>
        <fullName evidence="1">Uncharacterized protein</fullName>
    </submittedName>
</protein>
<gene>
    <name evidence="1" type="ORF">HPB47_028272</name>
</gene>
<proteinExistence type="predicted"/>
<evidence type="ECO:0000313" key="2">
    <source>
        <dbReference type="Proteomes" id="UP000805193"/>
    </source>
</evidence>
<dbReference type="Proteomes" id="UP000805193">
    <property type="component" value="Unassembled WGS sequence"/>
</dbReference>
<organism evidence="1 2">
    <name type="scientific">Ixodes persulcatus</name>
    <name type="common">Taiga tick</name>
    <dbReference type="NCBI Taxonomy" id="34615"/>
    <lineage>
        <taxon>Eukaryota</taxon>
        <taxon>Metazoa</taxon>
        <taxon>Ecdysozoa</taxon>
        <taxon>Arthropoda</taxon>
        <taxon>Chelicerata</taxon>
        <taxon>Arachnida</taxon>
        <taxon>Acari</taxon>
        <taxon>Parasitiformes</taxon>
        <taxon>Ixodida</taxon>
        <taxon>Ixodoidea</taxon>
        <taxon>Ixodidae</taxon>
        <taxon>Ixodinae</taxon>
        <taxon>Ixodes</taxon>
    </lineage>
</organism>
<evidence type="ECO:0000313" key="1">
    <source>
        <dbReference type="EMBL" id="KAG0424508.1"/>
    </source>
</evidence>
<sequence length="472" mass="52660">MLVDTVSESSPVQPAGAAPPSWQFTSPAPKQPRSTTIIMKLANHVNITTLRFTSLCAAILDGARLTKLEQEDTYIRLRAPQNLLAIDTFRPTAHQKLLQLTNVTIDGESHETNSYVANDPLNARGVIHGITTEITDEYLSQHVRVVNAKLLGIRRLGRTNTILLTVEGPRLPRYAFIRCGAYPIYPQRARSKQCTLCHGIGHRADVCPNKTSFTRCPICSKVFPYNHDPLNTPHDCDPHCFNCNGEHPPSSSACPARAKADEDAQKWQRIHKRHRFRAVAPPSQDLQSWPALPTTNRFDILQAPRSRSRSLSRPPHDTRTPSDTARNRDRTPKPDKQKDSNTPKADRTSRPSKTSTPTPLASQGSHPTSAPLPPQTRSPTFHPTYSQTLLTPTPSPPSHCDIIEMIQQALAPIMQAVQRLADRIDKLEQYLTTLEEHPRKHRDGQSFKALAILRSTCPPSLHPHHHGTACHE</sequence>
<reference evidence="1 2" key="1">
    <citation type="journal article" date="2020" name="Cell">
        <title>Large-Scale Comparative Analyses of Tick Genomes Elucidate Their Genetic Diversity and Vector Capacities.</title>
        <authorList>
            <consortium name="Tick Genome and Microbiome Consortium (TIGMIC)"/>
            <person name="Jia N."/>
            <person name="Wang J."/>
            <person name="Shi W."/>
            <person name="Du L."/>
            <person name="Sun Y."/>
            <person name="Zhan W."/>
            <person name="Jiang J.F."/>
            <person name="Wang Q."/>
            <person name="Zhang B."/>
            <person name="Ji P."/>
            <person name="Bell-Sakyi L."/>
            <person name="Cui X.M."/>
            <person name="Yuan T.T."/>
            <person name="Jiang B.G."/>
            <person name="Yang W.F."/>
            <person name="Lam T.T."/>
            <person name="Chang Q.C."/>
            <person name="Ding S.J."/>
            <person name="Wang X.J."/>
            <person name="Zhu J.G."/>
            <person name="Ruan X.D."/>
            <person name="Zhao L."/>
            <person name="Wei J.T."/>
            <person name="Ye R.Z."/>
            <person name="Que T.C."/>
            <person name="Du C.H."/>
            <person name="Zhou Y.H."/>
            <person name="Cheng J.X."/>
            <person name="Dai P.F."/>
            <person name="Guo W.B."/>
            <person name="Han X.H."/>
            <person name="Huang E.J."/>
            <person name="Li L.F."/>
            <person name="Wei W."/>
            <person name="Gao Y.C."/>
            <person name="Liu J.Z."/>
            <person name="Shao H.Z."/>
            <person name="Wang X."/>
            <person name="Wang C.C."/>
            <person name="Yang T.C."/>
            <person name="Huo Q.B."/>
            <person name="Li W."/>
            <person name="Chen H.Y."/>
            <person name="Chen S.E."/>
            <person name="Zhou L.G."/>
            <person name="Ni X.B."/>
            <person name="Tian J.H."/>
            <person name="Sheng Y."/>
            <person name="Liu T."/>
            <person name="Pan Y.S."/>
            <person name="Xia L.Y."/>
            <person name="Li J."/>
            <person name="Zhao F."/>
            <person name="Cao W.C."/>
        </authorList>
    </citation>
    <scope>NUCLEOTIDE SEQUENCE [LARGE SCALE GENOMIC DNA]</scope>
    <source>
        <strain evidence="1">Iper-2018</strain>
    </source>
</reference>
<dbReference type="EMBL" id="JABSTQ010009966">
    <property type="protein sequence ID" value="KAG0424508.1"/>
    <property type="molecule type" value="Genomic_DNA"/>
</dbReference>
<accession>A0AC60PU17</accession>
<keyword evidence="2" id="KW-1185">Reference proteome</keyword>
<comment type="caution">
    <text evidence="1">The sequence shown here is derived from an EMBL/GenBank/DDBJ whole genome shotgun (WGS) entry which is preliminary data.</text>
</comment>